<feature type="region of interest" description="Disordered" evidence="9">
    <location>
        <begin position="499"/>
        <end position="539"/>
    </location>
</feature>
<evidence type="ECO:0000256" key="3">
    <source>
        <dbReference type="ARBA" id="ARBA00022679"/>
    </source>
</evidence>
<keyword evidence="7" id="KW-0520">NAD</keyword>
<dbReference type="Proteomes" id="UP000011976">
    <property type="component" value="Unassembled WGS sequence"/>
</dbReference>
<evidence type="ECO:0000256" key="2">
    <source>
        <dbReference type="ARBA" id="ARBA00022642"/>
    </source>
</evidence>
<gene>
    <name evidence="10" type="ORF">PANT_12c00038</name>
</gene>
<dbReference type="GO" id="GO:0005737">
    <property type="term" value="C:cytoplasm"/>
    <property type="evidence" value="ECO:0007669"/>
    <property type="project" value="TreeGrafter"/>
</dbReference>
<dbReference type="EMBL" id="DF196778">
    <property type="protein sequence ID" value="GAC74573.1"/>
    <property type="molecule type" value="Genomic_DNA"/>
</dbReference>
<dbReference type="PANTHER" id="PTHR31285:SF0">
    <property type="entry name" value="NICOTINAMIDE MONONUCLEOTIDE ADENYLYLTRANSFERASE"/>
    <property type="match status" value="1"/>
</dbReference>
<accession>M9MDN4</accession>
<evidence type="ECO:0000313" key="10">
    <source>
        <dbReference type="EMBL" id="GAC74573.1"/>
    </source>
</evidence>
<feature type="compositionally biased region" description="Polar residues" evidence="9">
    <location>
        <begin position="465"/>
        <end position="478"/>
    </location>
</feature>
<organism evidence="10 11">
    <name type="scientific">Pseudozyma antarctica (strain T-34)</name>
    <name type="common">Yeast</name>
    <name type="synonym">Candida antarctica</name>
    <dbReference type="NCBI Taxonomy" id="1151754"/>
    <lineage>
        <taxon>Eukaryota</taxon>
        <taxon>Fungi</taxon>
        <taxon>Dikarya</taxon>
        <taxon>Basidiomycota</taxon>
        <taxon>Ustilaginomycotina</taxon>
        <taxon>Ustilaginomycetes</taxon>
        <taxon>Ustilaginales</taxon>
        <taxon>Ustilaginaceae</taxon>
        <taxon>Moesziomyces</taxon>
    </lineage>
</organism>
<dbReference type="STRING" id="1151754.M9MDN4"/>
<dbReference type="GO" id="GO:0009435">
    <property type="term" value="P:NAD+ biosynthetic process"/>
    <property type="evidence" value="ECO:0007669"/>
    <property type="project" value="UniProtKB-UniPathway"/>
</dbReference>
<dbReference type="Gene3D" id="3.40.50.620">
    <property type="entry name" value="HUPs"/>
    <property type="match status" value="1"/>
</dbReference>
<dbReference type="OrthoDB" id="5591297at2759"/>
<reference evidence="11" key="1">
    <citation type="journal article" date="2013" name="Genome Announc.">
        <title>Genome sequence of the basidiomycetous yeast Pseudozyma antarctica T-34, a producer of the glycolipid biosurfactants mannosylerythritol lipids.</title>
        <authorList>
            <person name="Morita T."/>
            <person name="Koike H."/>
            <person name="Koyama Y."/>
            <person name="Hagiwara H."/>
            <person name="Ito E."/>
            <person name="Fukuoka T."/>
            <person name="Imura T."/>
            <person name="Machida M."/>
            <person name="Kitamoto D."/>
        </authorList>
    </citation>
    <scope>NUCLEOTIDE SEQUENCE [LARGE SCALE GENOMIC DNA]</scope>
    <source>
        <strain evidence="11">T-34</strain>
    </source>
</reference>
<evidence type="ECO:0000256" key="8">
    <source>
        <dbReference type="ARBA" id="ARBA00049001"/>
    </source>
</evidence>
<evidence type="ECO:0000256" key="4">
    <source>
        <dbReference type="ARBA" id="ARBA00022695"/>
    </source>
</evidence>
<feature type="region of interest" description="Disordered" evidence="9">
    <location>
        <begin position="441"/>
        <end position="484"/>
    </location>
</feature>
<dbReference type="GO" id="GO:0005524">
    <property type="term" value="F:ATP binding"/>
    <property type="evidence" value="ECO:0007669"/>
    <property type="project" value="UniProtKB-KW"/>
</dbReference>
<protein>
    <submittedName>
        <fullName evidence="10">Uncharacterized protein</fullName>
    </submittedName>
</protein>
<dbReference type="GO" id="GO:0005634">
    <property type="term" value="C:nucleus"/>
    <property type="evidence" value="ECO:0007669"/>
    <property type="project" value="TreeGrafter"/>
</dbReference>
<keyword evidence="5" id="KW-0547">Nucleotide-binding</keyword>
<evidence type="ECO:0000256" key="9">
    <source>
        <dbReference type="SAM" id="MobiDB-lite"/>
    </source>
</evidence>
<keyword evidence="4" id="KW-0548">Nucleotidyltransferase</keyword>
<comment type="pathway">
    <text evidence="1">Cofactor biosynthesis; NAD(+) biosynthesis.</text>
</comment>
<sequence length="707" mass="78152">MASRTASTSAPTEAQSEMKLASHVARSAAETACASGMRLVYSTRPHWPFAPASSAPDGTAPASIEIAVLDSSFNPPSRAHLALLLSEPILARPKRSYDGHLLLFSTQNADKGAGKPGDASLEQRVEMMTLMARHVERIQSAAGRTANVAVGLVDKPLIFAKSTLTRELLRQQQPDRDTTLTRLHWVVGFDTLYRVFQPKYYESLHQMHEQCNKFFGHERTTFVCARRDPASYPQLASKDAEGEARSEEDKLLASSDVAKWVEQQSIGMLDLESDQAKLSSTSIRSLLKDTSIDDADKKRRLEPLVPPALVEYLRDASLWAAALLLHFFAAKLWRKSVGGVKWQRASKPVQSADLLVRFPFSLLALRSRHLRLSGHLHLPCFRLAYSTAVDEAVHAFALQSTDTSRAANTMIAALAQPHAPPSYRPQPYNTATAAGADMERPHMAQNQGPGSEPWSPSGPAPPSDTPTLPMQVFSSPSESVYPASTKAAIEATRARFFARQASGSRSAPRSRPTPTGSASLSASSQPRRGAKDHVLSSGASSSYRQSFFERCQRAMNQTRTAQRNAQVRAFRTGIDGATPGLYSDEMDQDDDSAPSSPPYPSDAEAREEDDELTRARILAEYARLKRIYELKGHLEIGWIDPDQLEWLEHETRYDELVHPLERADDEQLQQLWIESQQQQAHATDEAMHDDDGFDDPAFEQALAQLPY</sequence>
<keyword evidence="3" id="KW-0808">Transferase</keyword>
<dbReference type="AlphaFoldDB" id="M9MDN4"/>
<comment type="catalytic activity">
    <reaction evidence="8">
        <text>beta-nicotinamide D-ribonucleotide + ATP + H(+) = diphosphate + NAD(+)</text>
        <dbReference type="Rhea" id="RHEA:21360"/>
        <dbReference type="ChEBI" id="CHEBI:14649"/>
        <dbReference type="ChEBI" id="CHEBI:15378"/>
        <dbReference type="ChEBI" id="CHEBI:30616"/>
        <dbReference type="ChEBI" id="CHEBI:33019"/>
        <dbReference type="ChEBI" id="CHEBI:57540"/>
        <dbReference type="EC" id="2.7.7.1"/>
    </reaction>
</comment>
<dbReference type="GO" id="GO:0016887">
    <property type="term" value="F:ATP hydrolysis activity"/>
    <property type="evidence" value="ECO:0007669"/>
    <property type="project" value="TreeGrafter"/>
</dbReference>
<evidence type="ECO:0000256" key="7">
    <source>
        <dbReference type="ARBA" id="ARBA00023027"/>
    </source>
</evidence>
<feature type="compositionally biased region" description="Low complexity" evidence="9">
    <location>
        <begin position="501"/>
        <end position="517"/>
    </location>
</feature>
<dbReference type="GO" id="GO:0000309">
    <property type="term" value="F:nicotinamide-nucleotide adenylyltransferase activity"/>
    <property type="evidence" value="ECO:0007669"/>
    <property type="project" value="UniProtKB-EC"/>
</dbReference>
<dbReference type="PANTHER" id="PTHR31285">
    <property type="entry name" value="NICOTINAMIDE MONONUCLEOTIDE ADENYLYLTRANSFERASE"/>
    <property type="match status" value="1"/>
</dbReference>
<evidence type="ECO:0000256" key="6">
    <source>
        <dbReference type="ARBA" id="ARBA00022840"/>
    </source>
</evidence>
<proteinExistence type="predicted"/>
<dbReference type="CDD" id="cd02165">
    <property type="entry name" value="NMNAT"/>
    <property type="match status" value="1"/>
</dbReference>
<evidence type="ECO:0000256" key="5">
    <source>
        <dbReference type="ARBA" id="ARBA00022741"/>
    </source>
</evidence>
<dbReference type="SUPFAM" id="SSF52374">
    <property type="entry name" value="Nucleotidylyl transferase"/>
    <property type="match status" value="1"/>
</dbReference>
<evidence type="ECO:0000256" key="1">
    <source>
        <dbReference type="ARBA" id="ARBA00004790"/>
    </source>
</evidence>
<dbReference type="InterPro" id="IPR014729">
    <property type="entry name" value="Rossmann-like_a/b/a_fold"/>
</dbReference>
<name>M9MDN4_PSEA3</name>
<dbReference type="InterPro" id="IPR005248">
    <property type="entry name" value="NadD/NMNAT"/>
</dbReference>
<feature type="region of interest" description="Disordered" evidence="9">
    <location>
        <begin position="675"/>
        <end position="695"/>
    </location>
</feature>
<keyword evidence="6" id="KW-0067">ATP-binding</keyword>
<evidence type="ECO:0000313" key="11">
    <source>
        <dbReference type="Proteomes" id="UP000011976"/>
    </source>
</evidence>
<dbReference type="UniPathway" id="UPA00253">
    <property type="reaction ID" value="UER00600"/>
</dbReference>
<feature type="region of interest" description="Disordered" evidence="9">
    <location>
        <begin position="558"/>
        <end position="611"/>
    </location>
</feature>
<keyword evidence="2" id="KW-0662">Pyridine nucleotide biosynthesis</keyword>